<evidence type="ECO:0000313" key="1">
    <source>
        <dbReference type="EMBL" id="PKI76638.1"/>
    </source>
</evidence>
<dbReference type="Proteomes" id="UP000233551">
    <property type="component" value="Unassembled WGS sequence"/>
</dbReference>
<sequence length="252" mass="25157">MGTGGGVSMAGFDGGGGAVAGRVAGGGGILTGWIAGTCIAGASTPSGVWFGGSQGFESTVGPYPGGRVEFEEVRFGALSKAMSSAMSAAIWLTVPFNVVMSHSNVTIRAPSMEVDGAWASDNGTALNRSSSALGARATTAVESTGSKRELGEDVYPKVHVEASTSPLPGPLQGGVRSSELLIVSVACSLPAKVIAVGENTMMAVPEVRDVLASVSVLVCGDSVGSLCADGLCRDANKRLSAASLTKMNGRSA</sequence>
<accession>A0A2I0L7F7</accession>
<organism evidence="1 2">
    <name type="scientific">Punica granatum</name>
    <name type="common">Pomegranate</name>
    <dbReference type="NCBI Taxonomy" id="22663"/>
    <lineage>
        <taxon>Eukaryota</taxon>
        <taxon>Viridiplantae</taxon>
        <taxon>Streptophyta</taxon>
        <taxon>Embryophyta</taxon>
        <taxon>Tracheophyta</taxon>
        <taxon>Spermatophyta</taxon>
        <taxon>Magnoliopsida</taxon>
        <taxon>eudicotyledons</taxon>
        <taxon>Gunneridae</taxon>
        <taxon>Pentapetalae</taxon>
        <taxon>rosids</taxon>
        <taxon>malvids</taxon>
        <taxon>Myrtales</taxon>
        <taxon>Lythraceae</taxon>
        <taxon>Punica</taxon>
    </lineage>
</organism>
<protein>
    <submittedName>
        <fullName evidence="1">Uncharacterized protein</fullName>
    </submittedName>
</protein>
<dbReference type="AlphaFoldDB" id="A0A2I0L7F7"/>
<gene>
    <name evidence="1" type="ORF">CRG98_002947</name>
</gene>
<comment type="caution">
    <text evidence="1">The sequence shown here is derived from an EMBL/GenBank/DDBJ whole genome shotgun (WGS) entry which is preliminary data.</text>
</comment>
<keyword evidence="2" id="KW-1185">Reference proteome</keyword>
<evidence type="ECO:0000313" key="2">
    <source>
        <dbReference type="Proteomes" id="UP000233551"/>
    </source>
</evidence>
<proteinExistence type="predicted"/>
<reference evidence="1 2" key="1">
    <citation type="submission" date="2017-11" db="EMBL/GenBank/DDBJ databases">
        <title>De-novo sequencing of pomegranate (Punica granatum L.) genome.</title>
        <authorList>
            <person name="Akparov Z."/>
            <person name="Amiraslanov A."/>
            <person name="Hajiyeva S."/>
            <person name="Abbasov M."/>
            <person name="Kaur K."/>
            <person name="Hamwieh A."/>
            <person name="Solovyev V."/>
            <person name="Salamov A."/>
            <person name="Braich B."/>
            <person name="Kosarev P."/>
            <person name="Mahmoud A."/>
            <person name="Hajiyev E."/>
            <person name="Babayeva S."/>
            <person name="Izzatullayeva V."/>
            <person name="Mammadov A."/>
            <person name="Mammadov A."/>
            <person name="Sharifova S."/>
            <person name="Ojaghi J."/>
            <person name="Eynullazada K."/>
            <person name="Bayramov B."/>
            <person name="Abdulazimova A."/>
            <person name="Shahmuradov I."/>
        </authorList>
    </citation>
    <scope>NUCLEOTIDE SEQUENCE [LARGE SCALE GENOMIC DNA]</scope>
    <source>
        <strain evidence="2">cv. AG2017</strain>
        <tissue evidence="1">Leaf</tissue>
    </source>
</reference>
<dbReference type="EMBL" id="PGOL01000111">
    <property type="protein sequence ID" value="PKI76638.1"/>
    <property type="molecule type" value="Genomic_DNA"/>
</dbReference>
<name>A0A2I0L7F7_PUNGR</name>